<dbReference type="Proteomes" id="UP000515292">
    <property type="component" value="Chromosome"/>
</dbReference>
<evidence type="ECO:0000313" key="2">
    <source>
        <dbReference type="Proteomes" id="UP000515292"/>
    </source>
</evidence>
<dbReference type="KEGG" id="sand:H3309_01230"/>
<dbReference type="AlphaFoldDB" id="A0A7G5IIH1"/>
<proteinExistence type="predicted"/>
<evidence type="ECO:0000313" key="1">
    <source>
        <dbReference type="EMBL" id="QMW23163.1"/>
    </source>
</evidence>
<organism evidence="1 2">
    <name type="scientific">Sandaracinobacteroides saxicola</name>
    <dbReference type="NCBI Taxonomy" id="2759707"/>
    <lineage>
        <taxon>Bacteria</taxon>
        <taxon>Pseudomonadati</taxon>
        <taxon>Pseudomonadota</taxon>
        <taxon>Alphaproteobacteria</taxon>
        <taxon>Sphingomonadales</taxon>
        <taxon>Sphingosinicellaceae</taxon>
        <taxon>Sandaracinobacteroides</taxon>
    </lineage>
</organism>
<reference evidence="1 2" key="1">
    <citation type="submission" date="2020-07" db="EMBL/GenBank/DDBJ databases">
        <title>Complete genome sequence for Sandaracinobacter sp. M6.</title>
        <authorList>
            <person name="Tang Y."/>
            <person name="Liu Q."/>
            <person name="Guo Z."/>
            <person name="Lei P."/>
            <person name="Huang B."/>
        </authorList>
    </citation>
    <scope>NUCLEOTIDE SEQUENCE [LARGE SCALE GENOMIC DNA]</scope>
    <source>
        <strain evidence="1 2">M6</strain>
    </source>
</reference>
<protein>
    <submittedName>
        <fullName evidence="1">Uncharacterized protein</fullName>
    </submittedName>
</protein>
<accession>A0A7G5IIH1</accession>
<keyword evidence="2" id="KW-1185">Reference proteome</keyword>
<name>A0A7G5IIH1_9SPHN</name>
<gene>
    <name evidence="1" type="ORF">H3309_01230</name>
</gene>
<sequence length="244" mass="27436">MYSDLDELLERVKYCQAEADDLQINIANLAGQSILHWLSPWQPGTGDIKAKLLAHPPTPLRQKVGMIVNEQRSILDALACKLATRNGANDISDVYYPITKTKDIFYLPSTKKKIRKISTDHQTTIESMKPWLPSVDNPEDRDQVLFQLHEADRVRKHQDLLRRACLGNVFPTGDGHIGHLQCGPVVFSEIGREVNLAWFSAVTCPLGVRFDIVYKEPSALDGFAVGPLLSEFNDKVSNIIEKFL</sequence>
<dbReference type="RefSeq" id="WP_182296777.1">
    <property type="nucleotide sequence ID" value="NZ_CP059851.1"/>
</dbReference>
<dbReference type="EMBL" id="CP059851">
    <property type="protein sequence ID" value="QMW23163.1"/>
    <property type="molecule type" value="Genomic_DNA"/>
</dbReference>